<evidence type="ECO:0000256" key="1">
    <source>
        <dbReference type="SAM" id="MobiDB-lite"/>
    </source>
</evidence>
<feature type="region of interest" description="Disordered" evidence="1">
    <location>
        <begin position="227"/>
        <end position="290"/>
    </location>
</feature>
<evidence type="ECO:0000313" key="3">
    <source>
        <dbReference type="EMBL" id="KAG9242412.1"/>
    </source>
</evidence>
<gene>
    <name evidence="3" type="ORF">BJ878DRAFT_515694</name>
</gene>
<organism evidence="3 4">
    <name type="scientific">Calycina marina</name>
    <dbReference type="NCBI Taxonomy" id="1763456"/>
    <lineage>
        <taxon>Eukaryota</taxon>
        <taxon>Fungi</taxon>
        <taxon>Dikarya</taxon>
        <taxon>Ascomycota</taxon>
        <taxon>Pezizomycotina</taxon>
        <taxon>Leotiomycetes</taxon>
        <taxon>Helotiales</taxon>
        <taxon>Pezizellaceae</taxon>
        <taxon>Calycina</taxon>
    </lineage>
</organism>
<reference evidence="3" key="1">
    <citation type="journal article" date="2021" name="IMA Fungus">
        <title>Genomic characterization of three marine fungi, including Emericellopsis atlantica sp. nov. with signatures of a generalist lifestyle and marine biomass degradation.</title>
        <authorList>
            <person name="Hagestad O.C."/>
            <person name="Hou L."/>
            <person name="Andersen J.H."/>
            <person name="Hansen E.H."/>
            <person name="Altermark B."/>
            <person name="Li C."/>
            <person name="Kuhnert E."/>
            <person name="Cox R.J."/>
            <person name="Crous P.W."/>
            <person name="Spatafora J.W."/>
            <person name="Lail K."/>
            <person name="Amirebrahimi M."/>
            <person name="Lipzen A."/>
            <person name="Pangilinan J."/>
            <person name="Andreopoulos W."/>
            <person name="Hayes R.D."/>
            <person name="Ng V."/>
            <person name="Grigoriev I.V."/>
            <person name="Jackson S.A."/>
            <person name="Sutton T.D.S."/>
            <person name="Dobson A.D.W."/>
            <person name="Rama T."/>
        </authorList>
    </citation>
    <scope>NUCLEOTIDE SEQUENCE</scope>
    <source>
        <strain evidence="3">TRa3180A</strain>
    </source>
</reference>
<dbReference type="GO" id="GO:0000172">
    <property type="term" value="C:ribonuclease MRP complex"/>
    <property type="evidence" value="ECO:0007669"/>
    <property type="project" value="InterPro"/>
</dbReference>
<dbReference type="PANTHER" id="PTHR37792:SF1">
    <property type="entry name" value="RIBONUCLEASE MRP PROTEIN SUBUNIT RMP1"/>
    <property type="match status" value="1"/>
</dbReference>
<accession>A0A9P8CD62</accession>
<dbReference type="CDD" id="cd22573">
    <property type="entry name" value="RMP1_RBD"/>
    <property type="match status" value="1"/>
</dbReference>
<dbReference type="OrthoDB" id="5414547at2759"/>
<dbReference type="GO" id="GO:0000294">
    <property type="term" value="P:nuclear-transcribed mRNA catabolic process, RNase MRP-dependent"/>
    <property type="evidence" value="ECO:0007669"/>
    <property type="project" value="TreeGrafter"/>
</dbReference>
<evidence type="ECO:0000313" key="4">
    <source>
        <dbReference type="Proteomes" id="UP000887226"/>
    </source>
</evidence>
<sequence length="290" mass="32739">MRIKAEQFAVFFRSRHSGAFAKLKSRTFAKSLFAHFQISILTSPLLLSPLEIAMAKEAHTQTPLEELNAVFTLLLNPCHHRNKNQHRVAKWWKPFCMLRRHVQKLIIRLDDLAESEKFAGGKENAYVRRSHARVEEEARWSMGWSERCYVAFTAIVADMQYANLGLMLIGALAQVRRVVSSLLPEEEYDEDDEDDANDAIVAGEVPHVITGEGLDFGEVIKRGSVQTSGRGDVVSEDEDLPIKRSTKKRNHTEVSVEIEASGVAKATKEEKKDRKKRRKAGKNAGITVND</sequence>
<dbReference type="InterPro" id="IPR047205">
    <property type="entry name" value="RMP1"/>
</dbReference>
<dbReference type="AlphaFoldDB" id="A0A9P8CD62"/>
<keyword evidence="4" id="KW-1185">Reference proteome</keyword>
<evidence type="ECO:0000259" key="2">
    <source>
        <dbReference type="Pfam" id="PF20945"/>
    </source>
</evidence>
<dbReference type="InterPro" id="IPR047204">
    <property type="entry name" value="RMP1_RBD"/>
</dbReference>
<proteinExistence type="predicted"/>
<dbReference type="GO" id="GO:0000466">
    <property type="term" value="P:maturation of 5.8S rRNA from tricistronic rRNA transcript (SSU-rRNA, 5.8S rRNA, LSU-rRNA)"/>
    <property type="evidence" value="ECO:0007669"/>
    <property type="project" value="TreeGrafter"/>
</dbReference>
<feature type="non-terminal residue" evidence="3">
    <location>
        <position position="1"/>
    </location>
</feature>
<comment type="caution">
    <text evidence="3">The sequence shown here is derived from an EMBL/GenBank/DDBJ whole genome shotgun (WGS) entry which is preliminary data.</text>
</comment>
<dbReference type="GO" id="GO:0042134">
    <property type="term" value="F:rRNA primary transcript binding"/>
    <property type="evidence" value="ECO:0007669"/>
    <property type="project" value="InterPro"/>
</dbReference>
<dbReference type="Pfam" id="PF20945">
    <property type="entry name" value="RMP1"/>
    <property type="match status" value="1"/>
</dbReference>
<protein>
    <recommendedName>
        <fullName evidence="2">RNase MRP protein 1 RNA binding domain-containing protein</fullName>
    </recommendedName>
</protein>
<dbReference type="Proteomes" id="UP000887226">
    <property type="component" value="Unassembled WGS sequence"/>
</dbReference>
<dbReference type="EMBL" id="MU254076">
    <property type="protein sequence ID" value="KAG9242412.1"/>
    <property type="molecule type" value="Genomic_DNA"/>
</dbReference>
<name>A0A9P8CD62_9HELO</name>
<feature type="domain" description="RNase MRP protein 1 RNA binding" evidence="2">
    <location>
        <begin position="75"/>
        <end position="174"/>
    </location>
</feature>
<dbReference type="PANTHER" id="PTHR37792">
    <property type="entry name" value="RIBONUCLEASE MRP PROTEIN SUBUNIT RMP1"/>
    <property type="match status" value="1"/>
</dbReference>